<keyword evidence="9" id="KW-1185">Reference proteome</keyword>
<proteinExistence type="predicted"/>
<evidence type="ECO:0000256" key="3">
    <source>
        <dbReference type="ARBA" id="ARBA00023125"/>
    </source>
</evidence>
<dbReference type="Proteomes" id="UP000026915">
    <property type="component" value="Chromosome 3"/>
</dbReference>
<dbReference type="AlphaFoldDB" id="A0A061FZV4"/>
<dbReference type="InterPro" id="IPR024097">
    <property type="entry name" value="bHLH_ZIP_TF"/>
</dbReference>
<dbReference type="SUPFAM" id="SSF47459">
    <property type="entry name" value="HLH, helix-loop-helix DNA-binding domain"/>
    <property type="match status" value="1"/>
</dbReference>
<gene>
    <name evidence="8" type="ORF">TCM_014729</name>
</gene>
<evidence type="ECO:0000256" key="5">
    <source>
        <dbReference type="ARBA" id="ARBA00023242"/>
    </source>
</evidence>
<feature type="compositionally biased region" description="Basic and acidic residues" evidence="6">
    <location>
        <begin position="187"/>
        <end position="223"/>
    </location>
</feature>
<organism evidence="8 9">
    <name type="scientific">Theobroma cacao</name>
    <name type="common">Cacao</name>
    <name type="synonym">Cocoa</name>
    <dbReference type="NCBI Taxonomy" id="3641"/>
    <lineage>
        <taxon>Eukaryota</taxon>
        <taxon>Viridiplantae</taxon>
        <taxon>Streptophyta</taxon>
        <taxon>Embryophyta</taxon>
        <taxon>Tracheophyta</taxon>
        <taxon>Spermatophyta</taxon>
        <taxon>Magnoliopsida</taxon>
        <taxon>eudicotyledons</taxon>
        <taxon>Gunneridae</taxon>
        <taxon>Pentapetalae</taxon>
        <taxon>rosids</taxon>
        <taxon>malvids</taxon>
        <taxon>Malvales</taxon>
        <taxon>Malvaceae</taxon>
        <taxon>Byttnerioideae</taxon>
        <taxon>Theobroma</taxon>
    </lineage>
</organism>
<evidence type="ECO:0000313" key="9">
    <source>
        <dbReference type="Proteomes" id="UP000026915"/>
    </source>
</evidence>
<dbReference type="Pfam" id="PF00010">
    <property type="entry name" value="HLH"/>
    <property type="match status" value="1"/>
</dbReference>
<comment type="subcellular location">
    <subcellularLocation>
        <location evidence="1">Nucleus</location>
    </subcellularLocation>
</comment>
<dbReference type="EMBL" id="CM001881">
    <property type="protein sequence ID" value="EOY22603.1"/>
    <property type="molecule type" value="Genomic_DNA"/>
</dbReference>
<feature type="compositionally biased region" description="Polar residues" evidence="6">
    <location>
        <begin position="138"/>
        <end position="150"/>
    </location>
</feature>
<dbReference type="FunFam" id="4.10.280.10:FF:000002">
    <property type="entry name" value="Basic helix-loop-helix transcription factor"/>
    <property type="match status" value="1"/>
</dbReference>
<dbReference type="OMA" id="YDFGMEL"/>
<dbReference type="PANTHER" id="PTHR12565">
    <property type="entry name" value="STEROL REGULATORY ELEMENT-BINDING PROTEIN"/>
    <property type="match status" value="1"/>
</dbReference>
<reference evidence="8" key="1">
    <citation type="journal article" date="2013" name="Genome Biol.">
        <title>The genome sequence of the most widely cultivated cacao type and its use to identify candidate genes regulating pod color.</title>
        <authorList>
            <person name="Motamayor J.C."/>
            <person name="Mockaitis K."/>
            <person name="Schmutz J."/>
            <person name="Haiminen N."/>
            <person name="Iii D.L."/>
            <person name="Cornejo O."/>
            <person name="Findley S.D."/>
            <person name="Zheng P."/>
            <person name="Utro F."/>
            <person name="Royaert S."/>
            <person name="Saski C."/>
            <person name="Jenkins J."/>
            <person name="Podicheti R."/>
            <person name="Zhao M."/>
            <person name="Scheffler B.E."/>
            <person name="Stack J.C."/>
            <person name="Feltus F.A."/>
            <person name="Mustiga G.M."/>
            <person name="Amores F."/>
            <person name="Phillips W."/>
            <person name="Marelli J.P."/>
            <person name="May G.D."/>
            <person name="Shapiro H."/>
            <person name="Ma J."/>
            <person name="Bustamante C.D."/>
            <person name="Schnell R.J."/>
            <person name="Main D."/>
            <person name="Gilbert D."/>
            <person name="Parida L."/>
            <person name="Kuhn D.N."/>
        </authorList>
    </citation>
    <scope>NUCLEOTIDE SEQUENCE [LARGE SCALE GENOMIC DNA]</scope>
</reference>
<feature type="region of interest" description="Disordered" evidence="6">
    <location>
        <begin position="116"/>
        <end position="246"/>
    </location>
</feature>
<evidence type="ECO:0000256" key="1">
    <source>
        <dbReference type="ARBA" id="ARBA00004123"/>
    </source>
</evidence>
<dbReference type="PANTHER" id="PTHR12565:SF431">
    <property type="entry name" value="TRANSCRIPTION FACTOR BHLH137"/>
    <property type="match status" value="1"/>
</dbReference>
<feature type="domain" description="BHLH" evidence="7">
    <location>
        <begin position="238"/>
        <end position="288"/>
    </location>
</feature>
<dbReference type="InterPro" id="IPR036638">
    <property type="entry name" value="HLH_DNA-bd_sf"/>
</dbReference>
<dbReference type="eggNOG" id="ENOG502R2X6">
    <property type="taxonomic scope" value="Eukaryota"/>
</dbReference>
<accession>A0A061FZV4</accession>
<evidence type="ECO:0000256" key="4">
    <source>
        <dbReference type="ARBA" id="ARBA00023163"/>
    </source>
</evidence>
<feature type="non-terminal residue" evidence="8">
    <location>
        <position position="1"/>
    </location>
</feature>
<dbReference type="Gramene" id="EOY22603">
    <property type="protein sequence ID" value="EOY22603"/>
    <property type="gene ID" value="TCM_014729"/>
</dbReference>
<dbReference type="SMART" id="SM00353">
    <property type="entry name" value="HLH"/>
    <property type="match status" value="1"/>
</dbReference>
<evidence type="ECO:0000313" key="8">
    <source>
        <dbReference type="EMBL" id="EOY22603.1"/>
    </source>
</evidence>
<evidence type="ECO:0000256" key="6">
    <source>
        <dbReference type="SAM" id="MobiDB-lite"/>
    </source>
</evidence>
<keyword evidence="2" id="KW-0805">Transcription regulation</keyword>
<dbReference type="PROSITE" id="PS50888">
    <property type="entry name" value="BHLH"/>
    <property type="match status" value="1"/>
</dbReference>
<keyword evidence="3 8" id="KW-0238">DNA-binding</keyword>
<dbReference type="GO" id="GO:0005634">
    <property type="term" value="C:nucleus"/>
    <property type="evidence" value="ECO:0000318"/>
    <property type="project" value="GO_Central"/>
</dbReference>
<dbReference type="GO" id="GO:0046983">
    <property type="term" value="F:protein dimerization activity"/>
    <property type="evidence" value="ECO:0007669"/>
    <property type="project" value="InterPro"/>
</dbReference>
<feature type="compositionally biased region" description="Basic and acidic residues" evidence="6">
    <location>
        <begin position="116"/>
        <end position="137"/>
    </location>
</feature>
<protein>
    <submittedName>
        <fullName evidence="8">Basic helix-loop-helix DNA-binding superfamily protein, putative isoform 3</fullName>
    </submittedName>
</protein>
<dbReference type="GO" id="GO:0003677">
    <property type="term" value="F:DNA binding"/>
    <property type="evidence" value="ECO:0007669"/>
    <property type="project" value="UniProtKB-KW"/>
</dbReference>
<evidence type="ECO:0000259" key="7">
    <source>
        <dbReference type="PROSITE" id="PS50888"/>
    </source>
</evidence>
<dbReference type="InterPro" id="IPR011598">
    <property type="entry name" value="bHLH_dom"/>
</dbReference>
<keyword evidence="5" id="KW-0539">Nucleus</keyword>
<keyword evidence="4" id="KW-0804">Transcription</keyword>
<sequence>FSSLLSPDVYINLGIFDRHRPTFLDCYFWLPSSIISSLSLCLSHHFLETLHFPLFELQKPLPHMAAFSFQPHPFLLDSIFLPNTPTKVSGFMEEGNINSNCFSQFYPPEPIQESPLDPKFHESSCLDHSSKLAHSDNEPSVTKKQSTDDSTVVDKLESGEQVTQNVTLTDRKRKTRSRTTLNSAQSKDAKEGKSKKQRKRNDVLKNEKKESKADKKDQKKATEEPPTGYIHVRARRGQATDSHSLAERVRREKISERMKILQRLVPGCDKVTGKALMLDEIINYVQSLQNQVEFLSMKLASVNPMFYDFGVDLEALMVRPERVNGSIASPLPSLQQCNPTQPTAFADTTTTTFVPANNYPLLDASAALLLQQGQRPNVFSQDNGSLLWDVEDQRQKFLNSSGLNDNLCCFH</sequence>
<dbReference type="CDD" id="cd18919">
    <property type="entry name" value="bHLH_AtBPE_like"/>
    <property type="match status" value="1"/>
</dbReference>
<dbReference type="Gene3D" id="4.10.280.10">
    <property type="entry name" value="Helix-loop-helix DNA-binding domain"/>
    <property type="match status" value="1"/>
</dbReference>
<name>A0A061FZV4_THECC</name>
<evidence type="ECO:0000256" key="2">
    <source>
        <dbReference type="ARBA" id="ARBA00023015"/>
    </source>
</evidence>
<dbReference type="GO" id="GO:0003700">
    <property type="term" value="F:DNA-binding transcription factor activity"/>
    <property type="evidence" value="ECO:0000318"/>
    <property type="project" value="GO_Central"/>
</dbReference>